<evidence type="ECO:0000256" key="1">
    <source>
        <dbReference type="ARBA" id="ARBA00003378"/>
    </source>
</evidence>
<sequence length="680" mass="73949">MPMHTFDPVRDAVMNSPTVSNVHLDIPKRVNNIPFPPSPPSEATPPASSPITRRATDLCVLLNADEPPYETPLFTPTTPRSHPTLSHLLNDPDPPDQLSQMAPLRRRASADLSRDAMHDVPREGSYFAWPAHSSSSPQASALALPGSLPTPSHAATTPHRHTRSPAVSASSSAASSRPSTASRPSASLSSISASMPLQLSHFPRRSSSANISPSPDMPPPPLPSSQTTAPGPSPSPSTSSSANSSPVASTRGLASPAPSFMSKLKPSPKPSSPSKPPEVLPTSPAPSKLPYAPTRRRTPAGSVLIPLSPAELARYRNYSGGVGTLILRKRKRDDDDRDGTGNGERARKRPNDGDAGEDRPDGDSVPKRRRTGDVGLVVEHYNSRPDVGVTQRKDSPIIGLKSFNNWVKSVLITRFAHPVLAASPVASGGPGRGRVLDIGCGKGGDLTKWAKAKVREYVGVDIAAISVEQAAARHAGLRAPRFTASFFPLDCYTHALSAALPPAVLRPFDVVSLQFCMHYAFESERKVRQMLENVAGALRPGGVFIGTIPDSEQLLAQLDALPPNVEELTWGNSVYKIRFEDRAQHPLFGHRYWFFLRDAVDDVPEYVVHWDNFVQLAEEYGLQQMYRKEFHDVFEEHHEHAEFGPLLERMHVVDANGESQMDEDQWEAANIYVAFAFTKR</sequence>
<keyword evidence="4" id="KW-0808">Transferase</keyword>
<dbReference type="GO" id="GO:0003723">
    <property type="term" value="F:RNA binding"/>
    <property type="evidence" value="ECO:0007669"/>
    <property type="project" value="UniProtKB-KW"/>
</dbReference>
<dbReference type="EMBL" id="BFAD01000004">
    <property type="protein sequence ID" value="GBE82607.1"/>
    <property type="molecule type" value="Genomic_DNA"/>
</dbReference>
<evidence type="ECO:0000256" key="9">
    <source>
        <dbReference type="ARBA" id="ARBA00033387"/>
    </source>
</evidence>
<keyword evidence="6" id="KW-0694">RNA-binding</keyword>
<dbReference type="GO" id="GO:0004482">
    <property type="term" value="F:mRNA 5'-cap (guanine-N7-)-methyltransferase activity"/>
    <property type="evidence" value="ECO:0007669"/>
    <property type="project" value="UniProtKB-EC"/>
</dbReference>
<dbReference type="InterPro" id="IPR004971">
    <property type="entry name" value="mRNA_G-N7_MeTrfase_dom"/>
</dbReference>
<evidence type="ECO:0000256" key="11">
    <source>
        <dbReference type="ARBA" id="ARBA00049739"/>
    </source>
</evidence>
<dbReference type="CDD" id="cd02440">
    <property type="entry name" value="AdoMet_MTases"/>
    <property type="match status" value="1"/>
</dbReference>
<feature type="domain" description="MRNA cap 0 methyltransferase" evidence="13">
    <location>
        <begin position="395"/>
        <end position="680"/>
    </location>
</feature>
<evidence type="ECO:0000256" key="10">
    <source>
        <dbReference type="ARBA" id="ARBA00044712"/>
    </source>
</evidence>
<feature type="compositionally biased region" description="Pro residues" evidence="12">
    <location>
        <begin position="34"/>
        <end position="43"/>
    </location>
</feature>
<dbReference type="InParanoid" id="A0A401GKB0"/>
<dbReference type="GeneID" id="38779524"/>
<organism evidence="14 15">
    <name type="scientific">Sparassis crispa</name>
    <dbReference type="NCBI Taxonomy" id="139825"/>
    <lineage>
        <taxon>Eukaryota</taxon>
        <taxon>Fungi</taxon>
        <taxon>Dikarya</taxon>
        <taxon>Basidiomycota</taxon>
        <taxon>Agaricomycotina</taxon>
        <taxon>Agaricomycetes</taxon>
        <taxon>Polyporales</taxon>
        <taxon>Sparassidaceae</taxon>
        <taxon>Sparassis</taxon>
    </lineage>
</organism>
<gene>
    <name evidence="14" type="ORF">SCP_0409920</name>
</gene>
<dbReference type="SUPFAM" id="SSF53335">
    <property type="entry name" value="S-adenosyl-L-methionine-dependent methyltransferases"/>
    <property type="match status" value="1"/>
</dbReference>
<dbReference type="PANTHER" id="PTHR12189">
    <property type="entry name" value="MRNA GUANINE-7- METHYLTRANSFERASE"/>
    <property type="match status" value="1"/>
</dbReference>
<dbReference type="Pfam" id="PF03291">
    <property type="entry name" value="mRNA_G-N7_MeTrfase"/>
    <property type="match status" value="1"/>
</dbReference>
<evidence type="ECO:0000256" key="2">
    <source>
        <dbReference type="ARBA" id="ARBA00011926"/>
    </source>
</evidence>
<feature type="compositionally biased region" description="Low complexity" evidence="12">
    <location>
        <begin position="224"/>
        <end position="250"/>
    </location>
</feature>
<feature type="region of interest" description="Disordered" evidence="12">
    <location>
        <begin position="131"/>
        <end position="189"/>
    </location>
</feature>
<evidence type="ECO:0000313" key="15">
    <source>
        <dbReference type="Proteomes" id="UP000287166"/>
    </source>
</evidence>
<dbReference type="PANTHER" id="PTHR12189:SF2">
    <property type="entry name" value="MRNA CAP GUANINE-N7 METHYLTRANSFERASE"/>
    <property type="match status" value="1"/>
</dbReference>
<evidence type="ECO:0000256" key="12">
    <source>
        <dbReference type="SAM" id="MobiDB-lite"/>
    </source>
</evidence>
<dbReference type="InterPro" id="IPR039753">
    <property type="entry name" value="RG7MT1"/>
</dbReference>
<evidence type="ECO:0000256" key="8">
    <source>
        <dbReference type="ARBA" id="ARBA00032772"/>
    </source>
</evidence>
<evidence type="ECO:0000256" key="3">
    <source>
        <dbReference type="ARBA" id="ARBA00022603"/>
    </source>
</evidence>
<feature type="compositionally biased region" description="Basic and acidic residues" evidence="12">
    <location>
        <begin position="349"/>
        <end position="366"/>
    </location>
</feature>
<name>A0A401GKB0_9APHY</name>
<feature type="region of interest" description="Disordered" evidence="12">
    <location>
        <begin position="331"/>
        <end position="372"/>
    </location>
</feature>
<keyword evidence="7" id="KW-0506">mRNA capping</keyword>
<feature type="compositionally biased region" description="Polar residues" evidence="12">
    <location>
        <begin position="74"/>
        <end position="84"/>
    </location>
</feature>
<dbReference type="STRING" id="139825.A0A401GKB0"/>
<evidence type="ECO:0000259" key="13">
    <source>
        <dbReference type="PROSITE" id="PS51562"/>
    </source>
</evidence>
<feature type="compositionally biased region" description="Pro residues" evidence="12">
    <location>
        <begin position="267"/>
        <end position="279"/>
    </location>
</feature>
<dbReference type="Proteomes" id="UP000287166">
    <property type="component" value="Unassembled WGS sequence"/>
</dbReference>
<protein>
    <recommendedName>
        <fullName evidence="11">mRNA cap guanine-N(7) methyltransferase</fullName>
        <ecNumber evidence="2">2.1.1.56</ecNumber>
    </recommendedName>
    <alternativeName>
        <fullName evidence="8">mRNA (guanine-N(7))-methyltransferase</fullName>
    </alternativeName>
    <alternativeName>
        <fullName evidence="9">mRNA cap methyltransferase</fullName>
    </alternativeName>
</protein>
<keyword evidence="5" id="KW-0949">S-adenosyl-L-methionine</keyword>
<evidence type="ECO:0000256" key="4">
    <source>
        <dbReference type="ARBA" id="ARBA00022679"/>
    </source>
</evidence>
<keyword evidence="3" id="KW-0489">Methyltransferase</keyword>
<keyword evidence="7" id="KW-0507">mRNA processing</keyword>
<dbReference type="RefSeq" id="XP_027613520.1">
    <property type="nucleotide sequence ID" value="XM_027757719.1"/>
</dbReference>
<dbReference type="AlphaFoldDB" id="A0A401GKB0"/>
<comment type="caution">
    <text evidence="14">The sequence shown here is derived from an EMBL/GenBank/DDBJ whole genome shotgun (WGS) entry which is preliminary data.</text>
</comment>
<feature type="region of interest" description="Disordered" evidence="12">
    <location>
        <begin position="31"/>
        <end position="50"/>
    </location>
</feature>
<dbReference type="GO" id="GO:0005634">
    <property type="term" value="C:nucleus"/>
    <property type="evidence" value="ECO:0007669"/>
    <property type="project" value="TreeGrafter"/>
</dbReference>
<feature type="region of interest" description="Disordered" evidence="12">
    <location>
        <begin position="73"/>
        <end position="99"/>
    </location>
</feature>
<comment type="function">
    <text evidence="1">Responsible for methylating the 5'-cap structure of mRNAs.</text>
</comment>
<evidence type="ECO:0000256" key="6">
    <source>
        <dbReference type="ARBA" id="ARBA00022884"/>
    </source>
</evidence>
<dbReference type="Gene3D" id="3.40.50.150">
    <property type="entry name" value="Vaccinia Virus protein VP39"/>
    <property type="match status" value="1"/>
</dbReference>
<dbReference type="PROSITE" id="PS51562">
    <property type="entry name" value="RNA_CAP0_MT"/>
    <property type="match status" value="1"/>
</dbReference>
<keyword evidence="15" id="KW-1185">Reference proteome</keyword>
<proteinExistence type="predicted"/>
<dbReference type="InterPro" id="IPR029063">
    <property type="entry name" value="SAM-dependent_MTases_sf"/>
</dbReference>
<evidence type="ECO:0000256" key="5">
    <source>
        <dbReference type="ARBA" id="ARBA00022691"/>
    </source>
</evidence>
<feature type="region of interest" description="Disordered" evidence="12">
    <location>
        <begin position="202"/>
        <end position="299"/>
    </location>
</feature>
<evidence type="ECO:0000313" key="14">
    <source>
        <dbReference type="EMBL" id="GBE82607.1"/>
    </source>
</evidence>
<dbReference type="EC" id="2.1.1.56" evidence="2"/>
<accession>A0A401GKB0</accession>
<dbReference type="OrthoDB" id="10248867at2759"/>
<evidence type="ECO:0000256" key="7">
    <source>
        <dbReference type="ARBA" id="ARBA00023042"/>
    </source>
</evidence>
<feature type="compositionally biased region" description="Low complexity" evidence="12">
    <location>
        <begin position="131"/>
        <end position="152"/>
    </location>
</feature>
<comment type="catalytic activity">
    <reaction evidence="10">
        <text>a 5'-end (5'-triphosphoguanosine)-ribonucleoside in mRNA + S-adenosyl-L-methionine = a 5'-end (N(7)-methyl 5'-triphosphoguanosine)-ribonucleoside in mRNA + S-adenosyl-L-homocysteine</text>
        <dbReference type="Rhea" id="RHEA:67008"/>
        <dbReference type="Rhea" id="RHEA-COMP:17166"/>
        <dbReference type="Rhea" id="RHEA-COMP:17167"/>
        <dbReference type="ChEBI" id="CHEBI:57856"/>
        <dbReference type="ChEBI" id="CHEBI:59789"/>
        <dbReference type="ChEBI" id="CHEBI:156461"/>
        <dbReference type="ChEBI" id="CHEBI:167617"/>
        <dbReference type="EC" id="2.1.1.56"/>
    </reaction>
</comment>
<feature type="compositionally biased region" description="Low complexity" evidence="12">
    <location>
        <begin position="164"/>
        <end position="189"/>
    </location>
</feature>
<reference evidence="14 15" key="1">
    <citation type="journal article" date="2018" name="Sci. Rep.">
        <title>Genome sequence of the cauliflower mushroom Sparassis crispa (Hanabiratake) and its association with beneficial usage.</title>
        <authorList>
            <person name="Kiyama R."/>
            <person name="Furutani Y."/>
            <person name="Kawaguchi K."/>
            <person name="Nakanishi T."/>
        </authorList>
    </citation>
    <scope>NUCLEOTIDE SEQUENCE [LARGE SCALE GENOMIC DNA]</scope>
</reference>